<feature type="transmembrane region" description="Helical" evidence="2">
    <location>
        <begin position="12"/>
        <end position="33"/>
    </location>
</feature>
<name>A0A0H5R3Q4_9EUKA</name>
<feature type="non-terminal residue" evidence="3">
    <location>
        <position position="105"/>
    </location>
</feature>
<keyword evidence="2" id="KW-0472">Membrane</keyword>
<keyword evidence="2" id="KW-0812">Transmembrane</keyword>
<feature type="region of interest" description="Disordered" evidence="1">
    <location>
        <begin position="68"/>
        <end position="105"/>
    </location>
</feature>
<evidence type="ECO:0000313" key="3">
    <source>
        <dbReference type="EMBL" id="CRZ08477.1"/>
    </source>
</evidence>
<evidence type="ECO:0000256" key="2">
    <source>
        <dbReference type="SAM" id="Phobius"/>
    </source>
</evidence>
<proteinExistence type="predicted"/>
<accession>A0A0H5R3Q4</accession>
<protein>
    <submittedName>
        <fullName evidence="3">Uncharacterized protein</fullName>
    </submittedName>
</protein>
<dbReference type="EMBL" id="HACM01008035">
    <property type="protein sequence ID" value="CRZ08477.1"/>
    <property type="molecule type" value="Transcribed_RNA"/>
</dbReference>
<sequence length="105" mass="11733">MELLATVDASLAGGLLSVAVVRLLMLLFVGAHWCWRSLLRRLARLLVALAELLDAGCFRLELLAAVSRRRRREKQRREREEKRGRAATAPAAGGEIREERGRAAD</sequence>
<feature type="compositionally biased region" description="Basic and acidic residues" evidence="1">
    <location>
        <begin position="95"/>
        <end position="105"/>
    </location>
</feature>
<organism evidence="3">
    <name type="scientific">Spongospora subterranea</name>
    <dbReference type="NCBI Taxonomy" id="70186"/>
    <lineage>
        <taxon>Eukaryota</taxon>
        <taxon>Sar</taxon>
        <taxon>Rhizaria</taxon>
        <taxon>Endomyxa</taxon>
        <taxon>Phytomyxea</taxon>
        <taxon>Plasmodiophorida</taxon>
        <taxon>Plasmodiophoridae</taxon>
        <taxon>Spongospora</taxon>
    </lineage>
</organism>
<evidence type="ECO:0000256" key="1">
    <source>
        <dbReference type="SAM" id="MobiDB-lite"/>
    </source>
</evidence>
<reference evidence="3" key="1">
    <citation type="submission" date="2015-04" db="EMBL/GenBank/DDBJ databases">
        <title>The genome sequence of the plant pathogenic Rhizarian Plasmodiophora brassicae reveals insights in its biotrophic life cycle and the origin of chitin synthesis.</title>
        <authorList>
            <person name="Schwelm A."/>
            <person name="Fogelqvist J."/>
            <person name="Knaust A."/>
            <person name="Julke S."/>
            <person name="Lilja T."/>
            <person name="Dhandapani V."/>
            <person name="Bonilla-Rosso G."/>
            <person name="Karlsson M."/>
            <person name="Shevchenko A."/>
            <person name="Choi S.R."/>
            <person name="Kim H.G."/>
            <person name="Park J.Y."/>
            <person name="Lim Y.P."/>
            <person name="Ludwig-Muller J."/>
            <person name="Dixelius C."/>
        </authorList>
    </citation>
    <scope>NUCLEOTIDE SEQUENCE</scope>
    <source>
        <tissue evidence="3">Potato root galls</tissue>
    </source>
</reference>
<feature type="compositionally biased region" description="Basic and acidic residues" evidence="1">
    <location>
        <begin position="75"/>
        <end position="84"/>
    </location>
</feature>
<dbReference type="AlphaFoldDB" id="A0A0H5R3Q4"/>
<keyword evidence="2" id="KW-1133">Transmembrane helix</keyword>
<feature type="transmembrane region" description="Helical" evidence="2">
    <location>
        <begin position="45"/>
        <end position="66"/>
    </location>
</feature>